<feature type="region of interest" description="Disordered" evidence="1">
    <location>
        <begin position="43"/>
        <end position="71"/>
    </location>
</feature>
<evidence type="ECO:0000313" key="3">
    <source>
        <dbReference type="EMBL" id="TNN67445.1"/>
    </source>
</evidence>
<evidence type="ECO:0000256" key="1">
    <source>
        <dbReference type="SAM" id="MobiDB-lite"/>
    </source>
</evidence>
<accession>A0A4Z2HQ97</accession>
<sequence>MDYCGSRGIEETPALTSCLCLTCPLYSLLVFVAFSVEHNDEPFSDGRVTLDQPEDPAGPTHIGGVAPGLKE</sequence>
<keyword evidence="2" id="KW-0812">Transmembrane</keyword>
<keyword evidence="2" id="KW-1133">Transmembrane helix</keyword>
<evidence type="ECO:0000256" key="2">
    <source>
        <dbReference type="SAM" id="Phobius"/>
    </source>
</evidence>
<keyword evidence="4" id="KW-1185">Reference proteome</keyword>
<dbReference type="AlphaFoldDB" id="A0A4Z2HQ97"/>
<feature type="transmembrane region" description="Helical" evidence="2">
    <location>
        <begin position="12"/>
        <end position="34"/>
    </location>
</feature>
<name>A0A4Z2HQ97_9TELE</name>
<evidence type="ECO:0000313" key="4">
    <source>
        <dbReference type="Proteomes" id="UP000314294"/>
    </source>
</evidence>
<organism evidence="3 4">
    <name type="scientific">Liparis tanakae</name>
    <name type="common">Tanaka's snailfish</name>
    <dbReference type="NCBI Taxonomy" id="230148"/>
    <lineage>
        <taxon>Eukaryota</taxon>
        <taxon>Metazoa</taxon>
        <taxon>Chordata</taxon>
        <taxon>Craniata</taxon>
        <taxon>Vertebrata</taxon>
        <taxon>Euteleostomi</taxon>
        <taxon>Actinopterygii</taxon>
        <taxon>Neopterygii</taxon>
        <taxon>Teleostei</taxon>
        <taxon>Neoteleostei</taxon>
        <taxon>Acanthomorphata</taxon>
        <taxon>Eupercaria</taxon>
        <taxon>Perciformes</taxon>
        <taxon>Cottioidei</taxon>
        <taxon>Cottales</taxon>
        <taxon>Liparidae</taxon>
        <taxon>Liparis</taxon>
    </lineage>
</organism>
<gene>
    <name evidence="3" type="ORF">EYF80_022391</name>
</gene>
<dbReference type="EMBL" id="SRLO01000204">
    <property type="protein sequence ID" value="TNN67445.1"/>
    <property type="molecule type" value="Genomic_DNA"/>
</dbReference>
<protein>
    <submittedName>
        <fullName evidence="3">Uncharacterized protein</fullName>
    </submittedName>
</protein>
<comment type="caution">
    <text evidence="3">The sequence shown here is derived from an EMBL/GenBank/DDBJ whole genome shotgun (WGS) entry which is preliminary data.</text>
</comment>
<keyword evidence="2" id="KW-0472">Membrane</keyword>
<dbReference type="Proteomes" id="UP000314294">
    <property type="component" value="Unassembled WGS sequence"/>
</dbReference>
<reference evidence="3 4" key="1">
    <citation type="submission" date="2019-03" db="EMBL/GenBank/DDBJ databases">
        <title>First draft genome of Liparis tanakae, snailfish: a comprehensive survey of snailfish specific genes.</title>
        <authorList>
            <person name="Kim W."/>
            <person name="Song I."/>
            <person name="Jeong J.-H."/>
            <person name="Kim D."/>
            <person name="Kim S."/>
            <person name="Ryu S."/>
            <person name="Song J.Y."/>
            <person name="Lee S.K."/>
        </authorList>
    </citation>
    <scope>NUCLEOTIDE SEQUENCE [LARGE SCALE GENOMIC DNA]</scope>
    <source>
        <tissue evidence="3">Muscle</tissue>
    </source>
</reference>
<proteinExistence type="predicted"/>